<reference evidence="4" key="1">
    <citation type="submission" date="2013-12" db="EMBL/GenBank/DDBJ databases">
        <authorList>
            <person name="Genoscope - CEA"/>
        </authorList>
    </citation>
    <scope>NUCLEOTIDE SEQUENCE</scope>
    <source>
        <strain evidence="4">CBS 1993</strain>
    </source>
</reference>
<dbReference type="STRING" id="1382522.W6MI68"/>
<dbReference type="PANTHER" id="PTHR10366">
    <property type="entry name" value="NAD DEPENDENT EPIMERASE/DEHYDRATASE"/>
    <property type="match status" value="1"/>
</dbReference>
<dbReference type="InterPro" id="IPR036291">
    <property type="entry name" value="NAD(P)-bd_dom_sf"/>
</dbReference>
<name>W6MI68_9ASCO</name>
<evidence type="ECO:0000256" key="1">
    <source>
        <dbReference type="ARBA" id="ARBA00023002"/>
    </source>
</evidence>
<dbReference type="GeneID" id="34519220"/>
<dbReference type="Gene3D" id="3.40.50.720">
    <property type="entry name" value="NAD(P)-binding Rossmann-like Domain"/>
    <property type="match status" value="1"/>
</dbReference>
<dbReference type="GO" id="GO:0016616">
    <property type="term" value="F:oxidoreductase activity, acting on the CH-OH group of donors, NAD or NADP as acceptor"/>
    <property type="evidence" value="ECO:0007669"/>
    <property type="project" value="TreeGrafter"/>
</dbReference>
<dbReference type="Pfam" id="PF01370">
    <property type="entry name" value="Epimerase"/>
    <property type="match status" value="1"/>
</dbReference>
<proteinExistence type="inferred from homology"/>
<gene>
    <name evidence="4" type="ORF">KUCA_T00001791001</name>
</gene>
<reference evidence="4" key="2">
    <citation type="submission" date="2014-02" db="EMBL/GenBank/DDBJ databases">
        <title>Complete DNA sequence of /Kuraishia capsulata/ illustrates novel genomic features among budding yeasts (/Saccharomycotina/).</title>
        <authorList>
            <person name="Morales L."/>
            <person name="Noel B."/>
            <person name="Porcel B."/>
            <person name="Marcet-Houben M."/>
            <person name="Hullo M-F."/>
            <person name="Sacerdot C."/>
            <person name="Tekaia F."/>
            <person name="Leh-Louis V."/>
            <person name="Despons L."/>
            <person name="Khanna V."/>
            <person name="Aury J-M."/>
            <person name="Barbe V."/>
            <person name="Couloux A."/>
            <person name="Labadie K."/>
            <person name="Pelletier E."/>
            <person name="Souciet J-L."/>
            <person name="Boekhout T."/>
            <person name="Gabaldon T."/>
            <person name="Wincker P."/>
            <person name="Dujon B."/>
        </authorList>
    </citation>
    <scope>NUCLEOTIDE SEQUENCE</scope>
    <source>
        <strain evidence="4">CBS 1993</strain>
    </source>
</reference>
<evidence type="ECO:0000256" key="2">
    <source>
        <dbReference type="ARBA" id="ARBA00023445"/>
    </source>
</evidence>
<dbReference type="AlphaFoldDB" id="W6MI68"/>
<sequence>MSLVLVTGATGYIGQHIIDQLLERNFKVVGTARSQAKADALLANFSRIHDITNLALEIVPDIETAGAFNEVLKNHRFDYVIHTASPISFGAVADLYDFYVKPAVAGCENILQGVRDFAPSVKHVVVTSSFASVMRAEEFSNQAFIHTEETWNPMDWSDVKEEFEAYIYSKKAAELASRKFVEDNQSELKYKYTSVHPSYVFGPHLFASSLASASGSSELLNRILSYPPDKEGPFNDVASLACDVRDVALIHVEALFHPEELHNARLCTASGKFSSQSILDVLNSRFPEFKGKFPVGNPIEGKHYLETQTPAFDFSKTLELVGCSLRSLEETLYDAAKQYFDFEKALAKSES</sequence>
<evidence type="ECO:0000313" key="4">
    <source>
        <dbReference type="EMBL" id="CDK25821.1"/>
    </source>
</evidence>
<dbReference type="RefSeq" id="XP_022457832.1">
    <property type="nucleotide sequence ID" value="XM_022604008.1"/>
</dbReference>
<dbReference type="InterPro" id="IPR050425">
    <property type="entry name" value="NAD(P)_dehydrat-like"/>
</dbReference>
<dbReference type="OrthoDB" id="2735536at2759"/>
<dbReference type="Proteomes" id="UP000019384">
    <property type="component" value="Unassembled WGS sequence"/>
</dbReference>
<keyword evidence="1" id="KW-0560">Oxidoreductase</keyword>
<dbReference type="SUPFAM" id="SSF51735">
    <property type="entry name" value="NAD(P)-binding Rossmann-fold domains"/>
    <property type="match status" value="1"/>
</dbReference>
<keyword evidence="5" id="KW-1185">Reference proteome</keyword>
<dbReference type="InterPro" id="IPR001509">
    <property type="entry name" value="Epimerase_deHydtase"/>
</dbReference>
<comment type="similarity">
    <text evidence="2">Belongs to the NAD(P)-dependent epimerase/dehydratase family. Dihydroflavonol-4-reductase subfamily.</text>
</comment>
<evidence type="ECO:0000313" key="5">
    <source>
        <dbReference type="Proteomes" id="UP000019384"/>
    </source>
</evidence>
<protein>
    <recommendedName>
        <fullName evidence="3">NAD-dependent epimerase/dehydratase domain-containing protein</fullName>
    </recommendedName>
</protein>
<dbReference type="PANTHER" id="PTHR10366:SF564">
    <property type="entry name" value="STEROL-4-ALPHA-CARBOXYLATE 3-DEHYDROGENASE, DECARBOXYLATING"/>
    <property type="match status" value="1"/>
</dbReference>
<dbReference type="HOGENOM" id="CLU_007383_9_2_1"/>
<dbReference type="EMBL" id="HG793126">
    <property type="protein sequence ID" value="CDK25821.1"/>
    <property type="molecule type" value="Genomic_DNA"/>
</dbReference>
<organism evidence="4 5">
    <name type="scientific">Kuraishia capsulata CBS 1993</name>
    <dbReference type="NCBI Taxonomy" id="1382522"/>
    <lineage>
        <taxon>Eukaryota</taxon>
        <taxon>Fungi</taxon>
        <taxon>Dikarya</taxon>
        <taxon>Ascomycota</taxon>
        <taxon>Saccharomycotina</taxon>
        <taxon>Pichiomycetes</taxon>
        <taxon>Pichiales</taxon>
        <taxon>Pichiaceae</taxon>
        <taxon>Kuraishia</taxon>
    </lineage>
</organism>
<feature type="domain" description="NAD-dependent epimerase/dehydratase" evidence="3">
    <location>
        <begin position="4"/>
        <end position="259"/>
    </location>
</feature>
<accession>W6MI68</accession>
<evidence type="ECO:0000259" key="3">
    <source>
        <dbReference type="Pfam" id="PF01370"/>
    </source>
</evidence>